<evidence type="ECO:0000256" key="2">
    <source>
        <dbReference type="ARBA" id="ARBA00011738"/>
    </source>
</evidence>
<dbReference type="InterPro" id="IPR045864">
    <property type="entry name" value="aa-tRNA-synth_II/BPL/LPL"/>
</dbReference>
<reference evidence="12" key="2">
    <citation type="submission" date="2021-04" db="EMBL/GenBank/DDBJ databases">
        <authorList>
            <person name="Gilroy R."/>
        </authorList>
    </citation>
    <scope>NUCLEOTIDE SEQUENCE</scope>
    <source>
        <strain evidence="12">CHK169-4300</strain>
    </source>
</reference>
<dbReference type="FunFam" id="3.40.50.800:FF:000011">
    <property type="entry name" value="Proline--tRNA ligase"/>
    <property type="match status" value="1"/>
</dbReference>
<dbReference type="Pfam" id="PF04073">
    <property type="entry name" value="tRNA_edit"/>
    <property type="match status" value="1"/>
</dbReference>
<keyword evidence="4 10" id="KW-0436">Ligase</keyword>
<dbReference type="PANTHER" id="PTHR42753">
    <property type="entry name" value="MITOCHONDRIAL RIBOSOME PROTEIN L39/PROLYL-TRNA LIGASE FAMILY MEMBER"/>
    <property type="match status" value="1"/>
</dbReference>
<dbReference type="InterPro" id="IPR050062">
    <property type="entry name" value="Pro-tRNA_synthetase"/>
</dbReference>
<evidence type="ECO:0000256" key="8">
    <source>
        <dbReference type="ARBA" id="ARBA00023146"/>
    </source>
</evidence>
<dbReference type="EC" id="6.1.1.15" evidence="10"/>
<comment type="subunit">
    <text evidence="2 10">Homodimer.</text>
</comment>
<organism evidence="12 13">
    <name type="scientific">Candidatus Atopostipes pullistercoris</name>
    <dbReference type="NCBI Taxonomy" id="2838467"/>
    <lineage>
        <taxon>Bacteria</taxon>
        <taxon>Bacillati</taxon>
        <taxon>Bacillota</taxon>
        <taxon>Bacilli</taxon>
        <taxon>Lactobacillales</taxon>
        <taxon>Carnobacteriaceae</taxon>
        <taxon>Atopostipes</taxon>
    </lineage>
</organism>
<dbReference type="NCBIfam" id="TIGR00409">
    <property type="entry name" value="proS_fam_II"/>
    <property type="match status" value="1"/>
</dbReference>
<dbReference type="HAMAP" id="MF_01569">
    <property type="entry name" value="Pro_tRNA_synth_type1"/>
    <property type="match status" value="1"/>
</dbReference>
<dbReference type="PANTHER" id="PTHR42753:SF2">
    <property type="entry name" value="PROLINE--TRNA LIGASE"/>
    <property type="match status" value="1"/>
</dbReference>
<keyword evidence="5 10" id="KW-0547">Nucleotide-binding</keyword>
<keyword evidence="8 10" id="KW-0030">Aminoacyl-tRNA synthetase</keyword>
<protein>
    <recommendedName>
        <fullName evidence="10">Proline--tRNA ligase</fullName>
        <ecNumber evidence="10">6.1.1.15</ecNumber>
    </recommendedName>
    <alternativeName>
        <fullName evidence="10">Prolyl-tRNA synthetase</fullName>
        <shortName evidence="10">ProRS</shortName>
    </alternativeName>
</protein>
<evidence type="ECO:0000256" key="4">
    <source>
        <dbReference type="ARBA" id="ARBA00022598"/>
    </source>
</evidence>
<dbReference type="GO" id="GO:0005829">
    <property type="term" value="C:cytosol"/>
    <property type="evidence" value="ECO:0007669"/>
    <property type="project" value="TreeGrafter"/>
</dbReference>
<evidence type="ECO:0000259" key="11">
    <source>
        <dbReference type="PROSITE" id="PS50862"/>
    </source>
</evidence>
<dbReference type="PROSITE" id="PS50862">
    <property type="entry name" value="AA_TRNA_LIGASE_II"/>
    <property type="match status" value="1"/>
</dbReference>
<dbReference type="InterPro" id="IPR006195">
    <property type="entry name" value="aa-tRNA-synth_II"/>
</dbReference>
<dbReference type="InterPro" id="IPR002314">
    <property type="entry name" value="aa-tRNA-synt_IIb"/>
</dbReference>
<keyword evidence="6 10" id="KW-0067">ATP-binding</keyword>
<dbReference type="PRINTS" id="PR01046">
    <property type="entry name" value="TRNASYNTHPRO"/>
</dbReference>
<reference evidence="12" key="1">
    <citation type="journal article" date="2021" name="PeerJ">
        <title>Extensive microbial diversity within the chicken gut microbiome revealed by metagenomics and culture.</title>
        <authorList>
            <person name="Gilroy R."/>
            <person name="Ravi A."/>
            <person name="Getino M."/>
            <person name="Pursley I."/>
            <person name="Horton D.L."/>
            <person name="Alikhan N.F."/>
            <person name="Baker D."/>
            <person name="Gharbi K."/>
            <person name="Hall N."/>
            <person name="Watson M."/>
            <person name="Adriaenssens E.M."/>
            <person name="Foster-Nyarko E."/>
            <person name="Jarju S."/>
            <person name="Secka A."/>
            <person name="Antonio M."/>
            <person name="Oren A."/>
            <person name="Chaudhuri R.R."/>
            <person name="La Ragione R."/>
            <person name="Hildebrand F."/>
            <person name="Pallen M.J."/>
        </authorList>
    </citation>
    <scope>NUCLEOTIDE SEQUENCE</scope>
    <source>
        <strain evidence="12">CHK169-4300</strain>
    </source>
</reference>
<comment type="catalytic activity">
    <reaction evidence="9 10">
        <text>tRNA(Pro) + L-proline + ATP = L-prolyl-tRNA(Pro) + AMP + diphosphate</text>
        <dbReference type="Rhea" id="RHEA:14305"/>
        <dbReference type="Rhea" id="RHEA-COMP:9700"/>
        <dbReference type="Rhea" id="RHEA-COMP:9702"/>
        <dbReference type="ChEBI" id="CHEBI:30616"/>
        <dbReference type="ChEBI" id="CHEBI:33019"/>
        <dbReference type="ChEBI" id="CHEBI:60039"/>
        <dbReference type="ChEBI" id="CHEBI:78442"/>
        <dbReference type="ChEBI" id="CHEBI:78532"/>
        <dbReference type="ChEBI" id="CHEBI:456215"/>
        <dbReference type="EC" id="6.1.1.15"/>
    </reaction>
</comment>
<dbReference type="Gene3D" id="3.40.50.800">
    <property type="entry name" value="Anticodon-binding domain"/>
    <property type="match status" value="1"/>
</dbReference>
<evidence type="ECO:0000256" key="9">
    <source>
        <dbReference type="ARBA" id="ARBA00047671"/>
    </source>
</evidence>
<sequence length="575" mass="65136">MKQSQIFIPTLRETPSDAEVASHQLMLRAGFIRQISAGIYTYMPLAWRVIKKIENIIREELDAVGGTEMLLPTLIPADLWRESGRFDTYGPEMMELKDRHNREFLLGPTHEETFTKLIRDDIKSYKKLPLHLYQIQTKYRDEKRPRFGLLRSREFIMKDSYTFHDSTDSLDDMYNDIWQAYDNIFNRIGLNYRSIIADAGAMGGKESIEFIAMSDSDVGEDTIAYSTESEYAANIEMASSKFKERTNTEVQLQKELIDTPNTKTIDELAELLSINKTKILKSVLLVADGNKPIMAIIRGDHDVNEIKVRIAVGAETIEHASEEQINELFNGLPAGYVGPFNLPEEVMVVADLYVKNMVNAVAGANQENKHFIHINPSRDFEPDMYTDIRMVQEGDLSPDGQGTLQFTTGIEVGHIFKLGTRFSETMGATVLDENGRPTPVIMGSYGIGISRLLSAISEQNLDDRGLVWPDAVAPFDVHIVPINYENEHQKALTDELNELFTEEGFEVLIDDRKERPGVKFTDAELIGIPIRITVGKKAEDGIVEVSFRRTNEIIETRKEEVIDTISILKSTQENI</sequence>
<dbReference type="InterPro" id="IPR004154">
    <property type="entry name" value="Anticodon-bd"/>
</dbReference>
<dbReference type="GO" id="GO:0016740">
    <property type="term" value="F:transferase activity"/>
    <property type="evidence" value="ECO:0007669"/>
    <property type="project" value="UniProtKB-ARBA"/>
</dbReference>
<dbReference type="AlphaFoldDB" id="A0A9D2JX68"/>
<dbReference type="InterPro" id="IPR036621">
    <property type="entry name" value="Anticodon-bd_dom_sf"/>
</dbReference>
<comment type="function">
    <text evidence="10">Catalyzes the attachment of proline to tRNA(Pro) in a two-step reaction: proline is first activated by ATP to form Pro-AMP and then transferred to the acceptor end of tRNA(Pro). As ProRS can inadvertently accommodate and process non-cognate amino acids such as alanine and cysteine, to avoid such errors it has two additional distinct editing activities against alanine. One activity is designated as 'pretransfer' editing and involves the tRNA(Pro)-independent hydrolysis of activated Ala-AMP. The other activity is designated 'posttransfer' editing and involves deacylation of mischarged Ala-tRNA(Pro). The misacylated Cys-tRNA(Pro) is not edited by ProRS.</text>
</comment>
<dbReference type="Pfam" id="PF03129">
    <property type="entry name" value="HGTP_anticodon"/>
    <property type="match status" value="1"/>
</dbReference>
<accession>A0A9D2JX68</accession>
<dbReference type="GO" id="GO:0004827">
    <property type="term" value="F:proline-tRNA ligase activity"/>
    <property type="evidence" value="ECO:0007669"/>
    <property type="project" value="UniProtKB-UniRule"/>
</dbReference>
<dbReference type="CDD" id="cd00779">
    <property type="entry name" value="ProRS_core_prok"/>
    <property type="match status" value="1"/>
</dbReference>
<dbReference type="FunFam" id="3.30.930.10:FF:000066">
    <property type="entry name" value="Proline--tRNA ligase"/>
    <property type="match status" value="1"/>
</dbReference>
<proteinExistence type="inferred from homology"/>
<comment type="caution">
    <text evidence="12">The sequence shown here is derived from an EMBL/GenBank/DDBJ whole genome shotgun (WGS) entry which is preliminary data.</text>
</comment>
<comment type="subcellular location">
    <subcellularLocation>
        <location evidence="1 10">Cytoplasm</location>
    </subcellularLocation>
</comment>
<dbReference type="InterPro" id="IPR002316">
    <property type="entry name" value="Pro-tRNA-ligase_IIa"/>
</dbReference>
<evidence type="ECO:0000313" key="13">
    <source>
        <dbReference type="Proteomes" id="UP000824106"/>
    </source>
</evidence>
<dbReference type="Pfam" id="PF00587">
    <property type="entry name" value="tRNA-synt_2b"/>
    <property type="match status" value="1"/>
</dbReference>
<evidence type="ECO:0000256" key="3">
    <source>
        <dbReference type="ARBA" id="ARBA00022490"/>
    </source>
</evidence>
<dbReference type="Proteomes" id="UP000824106">
    <property type="component" value="Unassembled WGS sequence"/>
</dbReference>
<evidence type="ECO:0000256" key="5">
    <source>
        <dbReference type="ARBA" id="ARBA00022741"/>
    </source>
</evidence>
<evidence type="ECO:0000256" key="10">
    <source>
        <dbReference type="HAMAP-Rule" id="MF_01569"/>
    </source>
</evidence>
<evidence type="ECO:0000256" key="6">
    <source>
        <dbReference type="ARBA" id="ARBA00022840"/>
    </source>
</evidence>
<dbReference type="GO" id="GO:0140096">
    <property type="term" value="F:catalytic activity, acting on a protein"/>
    <property type="evidence" value="ECO:0007669"/>
    <property type="project" value="UniProtKB-ARBA"/>
</dbReference>
<dbReference type="GO" id="GO:0005524">
    <property type="term" value="F:ATP binding"/>
    <property type="evidence" value="ECO:0007669"/>
    <property type="project" value="UniProtKB-UniRule"/>
</dbReference>
<evidence type="ECO:0000256" key="1">
    <source>
        <dbReference type="ARBA" id="ARBA00004496"/>
    </source>
</evidence>
<keyword evidence="7 10" id="KW-0648">Protein biosynthesis</keyword>
<dbReference type="InterPro" id="IPR033730">
    <property type="entry name" value="ProRS_core_prok"/>
</dbReference>
<evidence type="ECO:0000256" key="7">
    <source>
        <dbReference type="ARBA" id="ARBA00022917"/>
    </source>
</evidence>
<dbReference type="FunFam" id="3.30.930.10:FF:000062">
    <property type="entry name" value="Proline--tRNA ligase"/>
    <property type="match status" value="1"/>
</dbReference>
<dbReference type="CDD" id="cd04334">
    <property type="entry name" value="ProRS-INS"/>
    <property type="match status" value="1"/>
</dbReference>
<comment type="similarity">
    <text evidence="10">Belongs to the class-II aminoacyl-tRNA synthetase family. ProS type 1 subfamily.</text>
</comment>
<feature type="domain" description="Aminoacyl-transfer RNA synthetases class-II family profile" evidence="11">
    <location>
        <begin position="38"/>
        <end position="469"/>
    </location>
</feature>
<gene>
    <name evidence="10" type="primary">proS</name>
    <name evidence="12" type="ORF">H9808_04165</name>
</gene>
<dbReference type="InterPro" id="IPR036754">
    <property type="entry name" value="YbaK/aa-tRNA-synt-asso_dom_sf"/>
</dbReference>
<dbReference type="Gene3D" id="3.30.930.10">
    <property type="entry name" value="Bira Bifunctional Protein, Domain 2"/>
    <property type="match status" value="2"/>
</dbReference>
<dbReference type="SUPFAM" id="SSF52954">
    <property type="entry name" value="Class II aaRS ABD-related"/>
    <property type="match status" value="1"/>
</dbReference>
<dbReference type="InterPro" id="IPR007214">
    <property type="entry name" value="YbaK/aa-tRNA-synth-assoc-dom"/>
</dbReference>
<dbReference type="InterPro" id="IPR044140">
    <property type="entry name" value="ProRS_anticodon_short"/>
</dbReference>
<dbReference type="InterPro" id="IPR023717">
    <property type="entry name" value="Pro-tRNA-Synthase_IIa_type1"/>
</dbReference>
<comment type="domain">
    <text evidence="10">Consists of three domains: the N-terminal catalytic domain, the editing domain and the C-terminal anticodon-binding domain.</text>
</comment>
<dbReference type="GO" id="GO:0002161">
    <property type="term" value="F:aminoacyl-tRNA deacylase activity"/>
    <property type="evidence" value="ECO:0007669"/>
    <property type="project" value="InterPro"/>
</dbReference>
<dbReference type="SUPFAM" id="SSF55681">
    <property type="entry name" value="Class II aaRS and biotin synthetases"/>
    <property type="match status" value="1"/>
</dbReference>
<evidence type="ECO:0000313" key="12">
    <source>
        <dbReference type="EMBL" id="HIZ70940.1"/>
    </source>
</evidence>
<dbReference type="InterPro" id="IPR004500">
    <property type="entry name" value="Pro-tRNA-synth_IIa_bac-type"/>
</dbReference>
<dbReference type="EMBL" id="DXAZ01000056">
    <property type="protein sequence ID" value="HIZ70940.1"/>
    <property type="molecule type" value="Genomic_DNA"/>
</dbReference>
<dbReference type="GO" id="GO:0006433">
    <property type="term" value="P:prolyl-tRNA aminoacylation"/>
    <property type="evidence" value="ECO:0007669"/>
    <property type="project" value="UniProtKB-UniRule"/>
</dbReference>
<keyword evidence="3 10" id="KW-0963">Cytoplasm</keyword>
<dbReference type="NCBIfam" id="NF006625">
    <property type="entry name" value="PRK09194.1"/>
    <property type="match status" value="1"/>
</dbReference>
<dbReference type="CDD" id="cd00861">
    <property type="entry name" value="ProRS_anticodon_short"/>
    <property type="match status" value="1"/>
</dbReference>
<dbReference type="SUPFAM" id="SSF55826">
    <property type="entry name" value="YbaK/ProRS associated domain"/>
    <property type="match status" value="1"/>
</dbReference>
<name>A0A9D2JX68_9LACT</name>